<dbReference type="Proteomes" id="UP001214576">
    <property type="component" value="Unassembled WGS sequence"/>
</dbReference>
<proteinExistence type="predicted"/>
<reference evidence="1" key="1">
    <citation type="submission" date="2022-03" db="EMBL/GenBank/DDBJ databases">
        <title>Genomic analyses of argali, domestic sheep and their hybrids provide insights into chromosomal evolution, heterosis and genetic basis of agronomic traits.</title>
        <authorList>
            <person name="Li M."/>
        </authorList>
    </citation>
    <scope>NUCLEOTIDE SEQUENCE</scope>
    <source>
        <strain evidence="1">CAU-MHL-2022a</strain>
        <tissue evidence="1">Skin</tissue>
    </source>
</reference>
<sequence length="165" mass="18441">MSTRSQELRTTIFSTLANEKSLSDCKKELRKEYFIFTVKTEKIKVGIKVKGEIGEHHYLGVKQKSGKGEEAIEPVDRTREFEGAEKKGNQLMQECCRDGEVRFASNPFCGLVPHRTLSCSCTGFCKHFQGCVFKENLSSPLLHSAESVSDLVLVPKYSADFANGP</sequence>
<organism evidence="1 2">
    <name type="scientific">Ovis ammon polii</name>
    <dbReference type="NCBI Taxonomy" id="230172"/>
    <lineage>
        <taxon>Eukaryota</taxon>
        <taxon>Metazoa</taxon>
        <taxon>Chordata</taxon>
        <taxon>Craniata</taxon>
        <taxon>Vertebrata</taxon>
        <taxon>Euteleostomi</taxon>
        <taxon>Mammalia</taxon>
        <taxon>Eutheria</taxon>
        <taxon>Laurasiatheria</taxon>
        <taxon>Artiodactyla</taxon>
        <taxon>Ruminantia</taxon>
        <taxon>Pecora</taxon>
        <taxon>Bovidae</taxon>
        <taxon>Caprinae</taxon>
        <taxon>Ovis</taxon>
    </lineage>
</organism>
<dbReference type="AlphaFoldDB" id="A0AAD4UFS7"/>
<dbReference type="EMBL" id="JAKZEL010000006">
    <property type="protein sequence ID" value="KAI4542795.1"/>
    <property type="molecule type" value="Genomic_DNA"/>
</dbReference>
<keyword evidence="2" id="KW-1185">Reference proteome</keyword>
<gene>
    <name evidence="1" type="ORF">MG293_006921</name>
</gene>
<evidence type="ECO:0000313" key="2">
    <source>
        <dbReference type="Proteomes" id="UP001214576"/>
    </source>
</evidence>
<accession>A0AAD4UFS7</accession>
<comment type="caution">
    <text evidence="1">The sequence shown here is derived from an EMBL/GenBank/DDBJ whole genome shotgun (WGS) entry which is preliminary data.</text>
</comment>
<evidence type="ECO:0000313" key="1">
    <source>
        <dbReference type="EMBL" id="KAI4542795.1"/>
    </source>
</evidence>
<protein>
    <submittedName>
        <fullName evidence="1">Uncharacterized protein</fullName>
    </submittedName>
</protein>
<name>A0AAD4UFS7_OVIAM</name>